<evidence type="ECO:0000313" key="7">
    <source>
        <dbReference type="Proteomes" id="UP001597227"/>
    </source>
</evidence>
<feature type="transmembrane region" description="Helical" evidence="4">
    <location>
        <begin position="7"/>
        <end position="26"/>
    </location>
</feature>
<name>A0ABW4MRZ4_9BACI</name>
<feature type="domain" description="Periplasmic binding protein" evidence="5">
    <location>
        <begin position="51"/>
        <end position="305"/>
    </location>
</feature>
<evidence type="ECO:0000256" key="4">
    <source>
        <dbReference type="SAM" id="Phobius"/>
    </source>
</evidence>
<evidence type="ECO:0000259" key="5">
    <source>
        <dbReference type="Pfam" id="PF13407"/>
    </source>
</evidence>
<evidence type="ECO:0000313" key="6">
    <source>
        <dbReference type="EMBL" id="MFD1779874.1"/>
    </source>
</evidence>
<reference evidence="7" key="1">
    <citation type="journal article" date="2019" name="Int. J. Syst. Evol. Microbiol.">
        <title>The Global Catalogue of Microorganisms (GCM) 10K type strain sequencing project: providing services to taxonomists for standard genome sequencing and annotation.</title>
        <authorList>
            <consortium name="The Broad Institute Genomics Platform"/>
            <consortium name="The Broad Institute Genome Sequencing Center for Infectious Disease"/>
            <person name="Wu L."/>
            <person name="Ma J."/>
        </authorList>
    </citation>
    <scope>NUCLEOTIDE SEQUENCE [LARGE SCALE GENOMIC DNA]</scope>
    <source>
        <strain evidence="7">CCUG 15531</strain>
    </source>
</reference>
<dbReference type="SUPFAM" id="SSF53822">
    <property type="entry name" value="Periplasmic binding protein-like I"/>
    <property type="match status" value="1"/>
</dbReference>
<organism evidence="6 7">
    <name type="scientific">Fredinandcohnia salidurans</name>
    <dbReference type="NCBI Taxonomy" id="2595041"/>
    <lineage>
        <taxon>Bacteria</taxon>
        <taxon>Bacillati</taxon>
        <taxon>Bacillota</taxon>
        <taxon>Bacilli</taxon>
        <taxon>Bacillales</taxon>
        <taxon>Bacillaceae</taxon>
        <taxon>Fredinandcohnia</taxon>
    </lineage>
</organism>
<protein>
    <submittedName>
        <fullName evidence="6">Sugar-binding protein</fullName>
    </submittedName>
</protein>
<dbReference type="CDD" id="cd06314">
    <property type="entry name" value="PBP1_tmGBP"/>
    <property type="match status" value="1"/>
</dbReference>
<comment type="subcellular location">
    <subcellularLocation>
        <location evidence="1">Cell envelope</location>
    </subcellularLocation>
</comment>
<keyword evidence="4" id="KW-1133">Transmembrane helix</keyword>
<keyword evidence="7" id="KW-1185">Reference proteome</keyword>
<dbReference type="Proteomes" id="UP001597227">
    <property type="component" value="Unassembled WGS sequence"/>
</dbReference>
<evidence type="ECO:0000256" key="3">
    <source>
        <dbReference type="ARBA" id="ARBA00022729"/>
    </source>
</evidence>
<dbReference type="EMBL" id="JBHUEK010000024">
    <property type="protein sequence ID" value="MFD1779874.1"/>
    <property type="molecule type" value="Genomic_DNA"/>
</dbReference>
<accession>A0ABW4MRZ4</accession>
<dbReference type="Pfam" id="PF13407">
    <property type="entry name" value="Peripla_BP_4"/>
    <property type="match status" value="1"/>
</dbReference>
<dbReference type="RefSeq" id="WP_388039289.1">
    <property type="nucleotide sequence ID" value="NZ_JBHUEK010000024.1"/>
</dbReference>
<dbReference type="InterPro" id="IPR025997">
    <property type="entry name" value="SBP_2_dom"/>
</dbReference>
<dbReference type="InterPro" id="IPR028082">
    <property type="entry name" value="Peripla_BP_I"/>
</dbReference>
<evidence type="ECO:0000256" key="1">
    <source>
        <dbReference type="ARBA" id="ARBA00004196"/>
    </source>
</evidence>
<proteinExistence type="inferred from homology"/>
<keyword evidence="4" id="KW-0812">Transmembrane</keyword>
<comment type="caution">
    <text evidence="6">The sequence shown here is derived from an EMBL/GenBank/DDBJ whole genome shotgun (WGS) entry which is preliminary data.</text>
</comment>
<dbReference type="PANTHER" id="PTHR46847:SF1">
    <property type="entry name" value="D-ALLOSE-BINDING PERIPLASMIC PROTEIN-RELATED"/>
    <property type="match status" value="1"/>
</dbReference>
<keyword evidence="4" id="KW-0472">Membrane</keyword>
<comment type="similarity">
    <text evidence="2">Belongs to the bacterial solute-binding protein 2 family.</text>
</comment>
<sequence length="336" mass="38078">MKRVRMIYSLLLIFFITALGFTIYFYEQVQTINQEMEEVYSPEASLPKYHFVLIVEEMEHEYWQLIGEGAKTAGQKYGVVVEYIGPERSNTEEQLKLFDKAIKSKVDGIIVQGLNEHFTDMINKAERQNIPVVTIDTDSPESMRHAYIGSDNYMAGQLAGKALVEDTNGVANVGIITGSLDNPHHLERVEGFKDVVEQVEGIEIVAVEESKITRVEVEEKAYNILTEHENITAFFGTSSYNGIGIVSAANSLQKENDMYVITFDTIDENMDLLENGEIEAIVEQHPFEMGYLSVERMVDIMNGKQFKEITHTNSSIINKSTLDFEKETTVVPYDKN</sequence>
<dbReference type="Gene3D" id="3.40.50.2300">
    <property type="match status" value="2"/>
</dbReference>
<evidence type="ECO:0000256" key="2">
    <source>
        <dbReference type="ARBA" id="ARBA00007639"/>
    </source>
</evidence>
<gene>
    <name evidence="6" type="ORF">ACFSFW_14515</name>
</gene>
<dbReference type="PANTHER" id="PTHR46847">
    <property type="entry name" value="D-ALLOSE-BINDING PERIPLASMIC PROTEIN-RELATED"/>
    <property type="match status" value="1"/>
</dbReference>
<keyword evidence="3" id="KW-0732">Signal</keyword>